<feature type="domain" description="Peptidase M48" evidence="13">
    <location>
        <begin position="104"/>
        <end position="324"/>
    </location>
</feature>
<evidence type="ECO:0000256" key="8">
    <source>
        <dbReference type="ARBA" id="ARBA00022833"/>
    </source>
</evidence>
<accession>A0A9X2C6H6</accession>
<dbReference type="PANTHER" id="PTHR43221:SF1">
    <property type="entry name" value="PROTEASE HTPX"/>
    <property type="match status" value="1"/>
</dbReference>
<feature type="transmembrane region" description="Helical" evidence="12">
    <location>
        <begin position="55"/>
        <end position="75"/>
    </location>
</feature>
<dbReference type="PANTHER" id="PTHR43221">
    <property type="entry name" value="PROTEASE HTPX"/>
    <property type="match status" value="1"/>
</dbReference>
<dbReference type="CDD" id="cd07177">
    <property type="entry name" value="terB_like"/>
    <property type="match status" value="1"/>
</dbReference>
<evidence type="ECO:0000259" key="13">
    <source>
        <dbReference type="Pfam" id="PF01435"/>
    </source>
</evidence>
<dbReference type="InterPro" id="IPR050083">
    <property type="entry name" value="HtpX_protease"/>
</dbReference>
<evidence type="ECO:0000256" key="1">
    <source>
        <dbReference type="ARBA" id="ARBA00001947"/>
    </source>
</evidence>
<dbReference type="Pfam" id="PF01435">
    <property type="entry name" value="Peptidase_M48"/>
    <property type="match status" value="1"/>
</dbReference>
<keyword evidence="9 12" id="KW-1133">Transmembrane helix</keyword>
<feature type="transmembrane region" description="Helical" evidence="12">
    <location>
        <begin position="218"/>
        <end position="239"/>
    </location>
</feature>
<name>A0A9X2C6H6_9PSED</name>
<dbReference type="Gene3D" id="3.30.2010.10">
    <property type="entry name" value="Metalloproteases ('zincins'), catalytic domain"/>
    <property type="match status" value="1"/>
</dbReference>
<evidence type="ECO:0000313" key="15">
    <source>
        <dbReference type="Proteomes" id="UP001155059"/>
    </source>
</evidence>
<comment type="caution">
    <text evidence="14">The sequence shown here is derived from an EMBL/GenBank/DDBJ whole genome shotgun (WGS) entry which is preliminary data.</text>
</comment>
<dbReference type="GO" id="GO:0005886">
    <property type="term" value="C:plasma membrane"/>
    <property type="evidence" value="ECO:0007669"/>
    <property type="project" value="UniProtKB-SubCell"/>
</dbReference>
<comment type="cofactor">
    <cofactor evidence="1">
        <name>Zn(2+)</name>
        <dbReference type="ChEBI" id="CHEBI:29105"/>
    </cofactor>
</comment>
<dbReference type="InterPro" id="IPR029024">
    <property type="entry name" value="TerB-like"/>
</dbReference>
<evidence type="ECO:0000256" key="2">
    <source>
        <dbReference type="ARBA" id="ARBA00004651"/>
    </source>
</evidence>
<sequence>MNFFQHQARAKRRTLTLVLLMVLAVISLIAITSVVLLLIWQQVQQEFKIEEPVNWHWVPYIAAAVLLVVIVSSLAKHSELLDGGKAVAKRLGGRLINLAPQGLDEQRLLNVVEEMALASGTVVPSVYVLEDVGINAFAAGLTPQDAVIGVTRGALMVLSRDELQGVIAHEFSHIYNGDMRLNTQLVAIVHGILVIELLGDSIANGSNSLNDNVGRNKVGAVGVFIGITLVFLGSVGTMFGNRIKGAISREREFLADASAVQFTRNPDGLLGALKKIGGYAASSKLDAPHSAEFSHLYFSEGVKLSADGKSATHPPLEERIRRLDPQWDGQFPSVAAIELPSPPASQGLDSSGVFSRLPPAASELVFDLAAVQQSIASIGAPQHQHLQAAQQTLNRLEAPLREHARSSVGAQALVYGLLLSAVAAVRSRQLEPLAQSAPADVLGAIDALSEPLARLDLGLRLPLLDLAIPALRQLQPDALKTFMANLQRLVDADGEVELLEWTLLRIVQRHVEGLPASEYKWGLFQRSEEVAILLGALASAGQSSAEQARLALDAAWSELTFEQPQGLDIDLAHLDAALVRLRQLMPEERPALLSAMARCIAYDGQVTVAEAELMRAVADLLECPMPPLLAPSPPPQAMAATS</sequence>
<organism evidence="14 15">
    <name type="scientific">Pseudomonas morbosilactucae</name>
    <dbReference type="NCBI Taxonomy" id="2938197"/>
    <lineage>
        <taxon>Bacteria</taxon>
        <taxon>Pseudomonadati</taxon>
        <taxon>Pseudomonadota</taxon>
        <taxon>Gammaproteobacteria</taxon>
        <taxon>Pseudomonadales</taxon>
        <taxon>Pseudomonadaceae</taxon>
        <taxon>Pseudomonas</taxon>
    </lineage>
</organism>
<dbReference type="CDD" id="cd07340">
    <property type="entry name" value="M48B_Htpx_like"/>
    <property type="match status" value="1"/>
</dbReference>
<evidence type="ECO:0000256" key="9">
    <source>
        <dbReference type="ARBA" id="ARBA00022989"/>
    </source>
</evidence>
<evidence type="ECO:0000313" key="14">
    <source>
        <dbReference type="EMBL" id="MCK9798323.1"/>
    </source>
</evidence>
<evidence type="ECO:0000256" key="7">
    <source>
        <dbReference type="ARBA" id="ARBA00022801"/>
    </source>
</evidence>
<dbReference type="GO" id="GO:0004222">
    <property type="term" value="F:metalloendopeptidase activity"/>
    <property type="evidence" value="ECO:0007669"/>
    <property type="project" value="InterPro"/>
</dbReference>
<evidence type="ECO:0000256" key="6">
    <source>
        <dbReference type="ARBA" id="ARBA00022723"/>
    </source>
</evidence>
<dbReference type="Proteomes" id="UP001155059">
    <property type="component" value="Unassembled WGS sequence"/>
</dbReference>
<reference evidence="14 15" key="2">
    <citation type="journal article" date="2023" name="Plant Pathol.">
        <title>Dismantling and reorganizing Pseudomonas marginalis sensu#lato.</title>
        <authorList>
            <person name="Sawada H."/>
            <person name="Fujikawa T."/>
            <person name="Satou M."/>
        </authorList>
    </citation>
    <scope>NUCLEOTIDE SEQUENCE [LARGE SCALE GENOMIC DNA]</scope>
    <source>
        <strain evidence="14 15">MAFF 302030</strain>
    </source>
</reference>
<feature type="transmembrane region" description="Helical" evidence="12">
    <location>
        <begin position="15"/>
        <end position="40"/>
    </location>
</feature>
<keyword evidence="11 12" id="KW-0472">Membrane</keyword>
<dbReference type="EMBL" id="JALQCW010000023">
    <property type="protein sequence ID" value="MCK9798323.1"/>
    <property type="molecule type" value="Genomic_DNA"/>
</dbReference>
<dbReference type="GO" id="GO:0046872">
    <property type="term" value="F:metal ion binding"/>
    <property type="evidence" value="ECO:0007669"/>
    <property type="project" value="UniProtKB-KW"/>
</dbReference>
<keyword evidence="7" id="KW-0378">Hydrolase</keyword>
<protein>
    <submittedName>
        <fullName evidence="14">M48 family metallopeptidase</fullName>
    </submittedName>
</protein>
<evidence type="ECO:0000256" key="12">
    <source>
        <dbReference type="SAM" id="Phobius"/>
    </source>
</evidence>
<dbReference type="RefSeq" id="WP_268265198.1">
    <property type="nucleotide sequence ID" value="NZ_JALQCW010000023.1"/>
</dbReference>
<evidence type="ECO:0000256" key="4">
    <source>
        <dbReference type="ARBA" id="ARBA00022670"/>
    </source>
</evidence>
<evidence type="ECO:0000256" key="5">
    <source>
        <dbReference type="ARBA" id="ARBA00022692"/>
    </source>
</evidence>
<evidence type="ECO:0000256" key="10">
    <source>
        <dbReference type="ARBA" id="ARBA00023049"/>
    </source>
</evidence>
<proteinExistence type="predicted"/>
<keyword evidence="3" id="KW-1003">Cell membrane</keyword>
<dbReference type="GO" id="GO:0006508">
    <property type="term" value="P:proteolysis"/>
    <property type="evidence" value="ECO:0007669"/>
    <property type="project" value="UniProtKB-KW"/>
</dbReference>
<dbReference type="SUPFAM" id="SSF158682">
    <property type="entry name" value="TerB-like"/>
    <property type="match status" value="1"/>
</dbReference>
<evidence type="ECO:0000256" key="3">
    <source>
        <dbReference type="ARBA" id="ARBA00022475"/>
    </source>
</evidence>
<keyword evidence="5 12" id="KW-0812">Transmembrane</keyword>
<dbReference type="InterPro" id="IPR001915">
    <property type="entry name" value="Peptidase_M48"/>
</dbReference>
<keyword evidence="10" id="KW-0482">Metalloprotease</keyword>
<reference evidence="14 15" key="1">
    <citation type="journal article" date="2022" name="Int. J. Syst. Evol. Microbiol.">
        <title>Pseudomonas aegrilactucae sp. nov. and Pseudomonas morbosilactucae sp. nov., pathogens causing bacterial rot of lettuce in Japan.</title>
        <authorList>
            <person name="Sawada H."/>
            <person name="Fujikawa T."/>
            <person name="Satou M."/>
        </authorList>
    </citation>
    <scope>NUCLEOTIDE SEQUENCE [LARGE SCALE GENOMIC DNA]</scope>
    <source>
        <strain evidence="14 15">MAFF 302030</strain>
    </source>
</reference>
<keyword evidence="4" id="KW-0645">Protease</keyword>
<evidence type="ECO:0000256" key="11">
    <source>
        <dbReference type="ARBA" id="ARBA00023136"/>
    </source>
</evidence>
<comment type="subcellular location">
    <subcellularLocation>
        <location evidence="2">Cell membrane</location>
        <topology evidence="2">Multi-pass membrane protein</topology>
    </subcellularLocation>
</comment>
<keyword evidence="8" id="KW-0862">Zinc</keyword>
<dbReference type="AlphaFoldDB" id="A0A9X2C6H6"/>
<gene>
    <name evidence="14" type="ORF">M1B34_11450</name>
</gene>
<keyword evidence="6" id="KW-0479">Metal-binding</keyword>